<feature type="domain" description="Proteinase inhibitor I42 chagasin" evidence="3">
    <location>
        <begin position="18"/>
        <end position="105"/>
    </location>
</feature>
<evidence type="ECO:0000256" key="1">
    <source>
        <dbReference type="ARBA" id="ARBA00022690"/>
    </source>
</evidence>
<accession>A0A2P6CC28</accession>
<dbReference type="PANTHER" id="PTHR36530:SF1">
    <property type="entry name" value="AMOEBIASIN-1"/>
    <property type="match status" value="1"/>
</dbReference>
<dbReference type="Pfam" id="PF09394">
    <property type="entry name" value="Inhibitor_I42"/>
    <property type="match status" value="1"/>
</dbReference>
<keyword evidence="2" id="KW-0789">Thiol protease inhibitor</keyword>
<protein>
    <recommendedName>
        <fullName evidence="3">Proteinase inhibitor I42 chagasin domain-containing protein</fullName>
    </recommendedName>
</protein>
<keyword evidence="1" id="KW-0646">Protease inhibitor</keyword>
<dbReference type="GO" id="GO:0004869">
    <property type="term" value="F:cysteine-type endopeptidase inhibitor activity"/>
    <property type="evidence" value="ECO:0007669"/>
    <property type="project" value="UniProtKB-KW"/>
</dbReference>
<evidence type="ECO:0000313" key="4">
    <source>
        <dbReference type="EMBL" id="PQJ72465.1"/>
    </source>
</evidence>
<dbReference type="AlphaFoldDB" id="A0A2P6CC28"/>
<evidence type="ECO:0000259" key="3">
    <source>
        <dbReference type="Pfam" id="PF09394"/>
    </source>
</evidence>
<dbReference type="OrthoDB" id="9780724at2"/>
<reference evidence="4 5" key="1">
    <citation type="submission" date="2016-12" db="EMBL/GenBank/DDBJ databases">
        <title>Trade-off between light-utilization and light-protection in marine flavobacteria.</title>
        <authorList>
            <person name="Kumagai Y."/>
            <person name="Yoshizawa S."/>
            <person name="Kogure K."/>
            <person name="Iwasaki W."/>
        </authorList>
    </citation>
    <scope>NUCLEOTIDE SEQUENCE [LARGE SCALE GENOMIC DNA]</scope>
    <source>
        <strain evidence="4 5">KCTC 12100</strain>
    </source>
</reference>
<evidence type="ECO:0000313" key="5">
    <source>
        <dbReference type="Proteomes" id="UP000247345"/>
    </source>
</evidence>
<keyword evidence="5" id="KW-1185">Reference proteome</keyword>
<dbReference type="PANTHER" id="PTHR36530">
    <property type="entry name" value="INHIBITOR OF CYSTEINE PEPTIDASE"/>
    <property type="match status" value="1"/>
</dbReference>
<dbReference type="Proteomes" id="UP000247345">
    <property type="component" value="Unassembled WGS sequence"/>
</dbReference>
<dbReference type="SUPFAM" id="SSF141066">
    <property type="entry name" value="ICP-like"/>
    <property type="match status" value="1"/>
</dbReference>
<dbReference type="InterPro" id="IPR036331">
    <property type="entry name" value="Chagasin-like_sf"/>
</dbReference>
<dbReference type="InterPro" id="IPR052781">
    <property type="entry name" value="Cys_protease_inhibitor_I42"/>
</dbReference>
<organism evidence="4 5">
    <name type="scientific">Polaribacter butkevichii</name>
    <dbReference type="NCBI Taxonomy" id="218490"/>
    <lineage>
        <taxon>Bacteria</taxon>
        <taxon>Pseudomonadati</taxon>
        <taxon>Bacteroidota</taxon>
        <taxon>Flavobacteriia</taxon>
        <taxon>Flavobacteriales</taxon>
        <taxon>Flavobacteriaceae</taxon>
    </lineage>
</organism>
<dbReference type="Gene3D" id="2.60.40.2020">
    <property type="match status" value="1"/>
</dbReference>
<comment type="caution">
    <text evidence="4">The sequence shown here is derived from an EMBL/GenBank/DDBJ whole genome shotgun (WGS) entry which is preliminary data.</text>
</comment>
<sequence length="112" mass="12868">MNNEFILTKEDHDSVIHVNIGDSIKIILTENSNTGYIWDIEGEIPSLLKVVFNDYKLTHKKTLGGSGKRVVEFIAQELGEITVELKYWQEWSGPDSIDDRFKVTVLIEEEDK</sequence>
<evidence type="ECO:0000256" key="2">
    <source>
        <dbReference type="ARBA" id="ARBA00022704"/>
    </source>
</evidence>
<name>A0A2P6CC28_9FLAO</name>
<dbReference type="InterPro" id="IPR018990">
    <property type="entry name" value="Prot_inh_I42_chagasin"/>
</dbReference>
<gene>
    <name evidence="4" type="ORF">BTO14_04020</name>
</gene>
<dbReference type="RefSeq" id="WP_105048128.1">
    <property type="nucleotide sequence ID" value="NZ_CP150661.1"/>
</dbReference>
<dbReference type="EMBL" id="MSCK01000001">
    <property type="protein sequence ID" value="PQJ72465.1"/>
    <property type="molecule type" value="Genomic_DNA"/>
</dbReference>
<proteinExistence type="predicted"/>